<dbReference type="Proteomes" id="UP000316988">
    <property type="component" value="Unassembled WGS sequence"/>
</dbReference>
<protein>
    <submittedName>
        <fullName evidence="3">Cobalamin biosynthesis protein CobW</fullName>
    </submittedName>
</protein>
<evidence type="ECO:0000256" key="1">
    <source>
        <dbReference type="SAM" id="MobiDB-lite"/>
    </source>
</evidence>
<organism evidence="3 4">
    <name type="scientific">Aeromicrobium piscarium</name>
    <dbReference type="NCBI Taxonomy" id="2590901"/>
    <lineage>
        <taxon>Bacteria</taxon>
        <taxon>Bacillati</taxon>
        <taxon>Actinomycetota</taxon>
        <taxon>Actinomycetes</taxon>
        <taxon>Propionibacteriales</taxon>
        <taxon>Nocardioidaceae</taxon>
        <taxon>Aeromicrobium</taxon>
    </lineage>
</organism>
<dbReference type="Gene3D" id="3.40.50.300">
    <property type="entry name" value="P-loop containing nucleotide triphosphate hydrolases"/>
    <property type="match status" value="1"/>
</dbReference>
<name>A0A554RXB0_9ACTN</name>
<dbReference type="AlphaFoldDB" id="A0A554RXB0"/>
<sequence length="381" mass="41562">MDRTRTSHGHRGPRRAVQPALRSRPVTTPVAIVTGTQAEAVERTVLTLAWDTLGAVAVHHTIDVTRQTLTRVVADHTGILEREELDLDHACASCALREDILPTLARLAHTGRWSSIVAHLPISADATGICRVIDYDPGYRDLLRVSEVIAVVDGPEWENDLLGDDLLIEREIHTSAEDGRSVAETLSSLIEYADTVLAVGEFPDEGGDLISVLARPGARLVPDHLVYALDPGRTRHHDAAEAWVDPMGTQPVGLIEEGTAWTVELRSDRPFHPGRLREHIAELGGGPRRSRGCFWLASRPGQACEWSGAGGQLSVGTALVQPDGPPHTRLLATGVDDDIDELVTLFNRCLVTDEEIARRGWTWNIADDGFDPWLGPIERAA</sequence>
<feature type="region of interest" description="Disordered" evidence="1">
    <location>
        <begin position="1"/>
        <end position="23"/>
    </location>
</feature>
<dbReference type="SMART" id="SM00833">
    <property type="entry name" value="CobW_C"/>
    <property type="match status" value="1"/>
</dbReference>
<proteinExistence type="predicted"/>
<feature type="domain" description="CobW C-terminal" evidence="2">
    <location>
        <begin position="260"/>
        <end position="350"/>
    </location>
</feature>
<gene>
    <name evidence="3" type="ORF">FNM00_13685</name>
</gene>
<dbReference type="InterPro" id="IPR027417">
    <property type="entry name" value="P-loop_NTPase"/>
</dbReference>
<reference evidence="3 4" key="1">
    <citation type="submission" date="2019-07" db="EMBL/GenBank/DDBJ databases">
        <authorList>
            <person name="Zhao L.H."/>
        </authorList>
    </citation>
    <scope>NUCLEOTIDE SEQUENCE [LARGE SCALE GENOMIC DNA]</scope>
    <source>
        <strain evidence="3 4">Co35</strain>
    </source>
</reference>
<comment type="caution">
    <text evidence="3">The sequence shown here is derived from an EMBL/GenBank/DDBJ whole genome shotgun (WGS) entry which is preliminary data.</text>
</comment>
<evidence type="ECO:0000313" key="3">
    <source>
        <dbReference type="EMBL" id="TSD58705.1"/>
    </source>
</evidence>
<accession>A0A554RXB0</accession>
<keyword evidence="4" id="KW-1185">Reference proteome</keyword>
<dbReference type="InterPro" id="IPR011629">
    <property type="entry name" value="CobW-like_C"/>
</dbReference>
<dbReference type="PANTHER" id="PTHR43603:SF1">
    <property type="entry name" value="ZINC-REGULATED GTPASE METALLOPROTEIN ACTIVATOR 1"/>
    <property type="match status" value="1"/>
</dbReference>
<dbReference type="OrthoDB" id="9808822at2"/>
<dbReference type="InterPro" id="IPR051927">
    <property type="entry name" value="Zn_Chap_cDPG_Synth"/>
</dbReference>
<dbReference type="SUPFAM" id="SSF90002">
    <property type="entry name" value="Hypothetical protein YjiA, C-terminal domain"/>
    <property type="match status" value="1"/>
</dbReference>
<dbReference type="Pfam" id="PF07683">
    <property type="entry name" value="CobW_C"/>
    <property type="match status" value="1"/>
</dbReference>
<evidence type="ECO:0000259" key="2">
    <source>
        <dbReference type="SMART" id="SM00833"/>
    </source>
</evidence>
<dbReference type="PANTHER" id="PTHR43603">
    <property type="entry name" value="COBW DOMAIN-CONTAINING PROTEIN DDB_G0274527"/>
    <property type="match status" value="1"/>
</dbReference>
<evidence type="ECO:0000313" key="4">
    <source>
        <dbReference type="Proteomes" id="UP000316988"/>
    </source>
</evidence>
<feature type="compositionally biased region" description="Basic residues" evidence="1">
    <location>
        <begin position="1"/>
        <end position="14"/>
    </location>
</feature>
<dbReference type="EMBL" id="VLNT01000012">
    <property type="protein sequence ID" value="TSD58705.1"/>
    <property type="molecule type" value="Genomic_DNA"/>
</dbReference>